<keyword evidence="2" id="KW-1185">Reference proteome</keyword>
<sequence length="111" mass="11261">MPGTPRPIVPWALGSIGVGRAPLPGTAKGVIEADRLGRVCALTLSFLASTLDRLVASGAATSWSFDMGAGDITWTLCLSLTNRITEASFTHSSPALGAGAHSLAHATGMDG</sequence>
<evidence type="ECO:0000313" key="2">
    <source>
        <dbReference type="Proteomes" id="UP000431826"/>
    </source>
</evidence>
<gene>
    <name evidence="1" type="ORF">Stube_52190</name>
</gene>
<dbReference type="EMBL" id="BLIR01000002">
    <property type="protein sequence ID" value="GFE40546.1"/>
    <property type="molecule type" value="Genomic_DNA"/>
</dbReference>
<accession>A0A640V2Z6</accession>
<name>A0A640V2Z6_9ACTN</name>
<evidence type="ECO:0000313" key="1">
    <source>
        <dbReference type="EMBL" id="GFE40546.1"/>
    </source>
</evidence>
<protein>
    <submittedName>
        <fullName evidence="1">Uncharacterized protein</fullName>
    </submittedName>
</protein>
<comment type="caution">
    <text evidence="1">The sequence shown here is derived from an EMBL/GenBank/DDBJ whole genome shotgun (WGS) entry which is preliminary data.</text>
</comment>
<proteinExistence type="predicted"/>
<dbReference type="AlphaFoldDB" id="A0A640V2Z6"/>
<organism evidence="1 2">
    <name type="scientific">Streptomyces tubercidicus</name>
    <dbReference type="NCBI Taxonomy" id="47759"/>
    <lineage>
        <taxon>Bacteria</taxon>
        <taxon>Bacillati</taxon>
        <taxon>Actinomycetota</taxon>
        <taxon>Actinomycetes</taxon>
        <taxon>Kitasatosporales</taxon>
        <taxon>Streptomycetaceae</taxon>
        <taxon>Streptomyces</taxon>
    </lineage>
</organism>
<dbReference type="Proteomes" id="UP000431826">
    <property type="component" value="Unassembled WGS sequence"/>
</dbReference>
<reference evidence="1 2" key="1">
    <citation type="submission" date="2019-12" db="EMBL/GenBank/DDBJ databases">
        <title>Whole genome shotgun sequence of Streptomyces tubercidicus NBRC 13090.</title>
        <authorList>
            <person name="Ichikawa N."/>
            <person name="Kimura A."/>
            <person name="Kitahashi Y."/>
            <person name="Komaki H."/>
            <person name="Tamura T."/>
        </authorList>
    </citation>
    <scope>NUCLEOTIDE SEQUENCE [LARGE SCALE GENOMIC DNA]</scope>
    <source>
        <strain evidence="1 2">NBRC 13090</strain>
    </source>
</reference>